<name>A0AAU7U8N8_9DEIO</name>
<dbReference type="RefSeq" id="WP_350242860.1">
    <property type="nucleotide sequence ID" value="NZ_CP158299.1"/>
</dbReference>
<gene>
    <name evidence="1" type="ORF">ABOD76_15445</name>
</gene>
<dbReference type="SMART" id="SM00855">
    <property type="entry name" value="PGAM"/>
    <property type="match status" value="1"/>
</dbReference>
<dbReference type="InterPro" id="IPR029033">
    <property type="entry name" value="His_PPase_superfam"/>
</dbReference>
<dbReference type="GO" id="GO:0005737">
    <property type="term" value="C:cytoplasm"/>
    <property type="evidence" value="ECO:0007669"/>
    <property type="project" value="TreeGrafter"/>
</dbReference>
<dbReference type="AlphaFoldDB" id="A0AAU7U8N8"/>
<organism evidence="1">
    <name type="scientific">Deinococcus sonorensis KR-87</name>
    <dbReference type="NCBI Taxonomy" id="694439"/>
    <lineage>
        <taxon>Bacteria</taxon>
        <taxon>Thermotogati</taxon>
        <taxon>Deinococcota</taxon>
        <taxon>Deinococci</taxon>
        <taxon>Deinococcales</taxon>
        <taxon>Deinococcaceae</taxon>
        <taxon>Deinococcus</taxon>
    </lineage>
</organism>
<dbReference type="InterPro" id="IPR050275">
    <property type="entry name" value="PGM_Phosphatase"/>
</dbReference>
<dbReference type="PANTHER" id="PTHR48100:SF1">
    <property type="entry name" value="HISTIDINE PHOSPHATASE FAMILY PROTEIN-RELATED"/>
    <property type="match status" value="1"/>
</dbReference>
<accession>A0AAU7U8N8</accession>
<dbReference type="Pfam" id="PF00300">
    <property type="entry name" value="His_Phos_1"/>
    <property type="match status" value="1"/>
</dbReference>
<dbReference type="PANTHER" id="PTHR48100">
    <property type="entry name" value="BROAD-SPECIFICITY PHOSPHATASE YOR283W-RELATED"/>
    <property type="match status" value="1"/>
</dbReference>
<proteinExistence type="predicted"/>
<dbReference type="CDD" id="cd07067">
    <property type="entry name" value="HP_PGM_like"/>
    <property type="match status" value="1"/>
</dbReference>
<sequence length="204" mass="21353">MQRLILVRHGETLSVGPKRLRGQDSLPDPLSALGARQAAACGEALAALQLPEPRVYASSYLRAQQTAQLIGHALNVPVQVLDGLHELDPGHWTGRPQSDLQTLGHLLTRPDGSFGFPGGEDQAAAARRGQAALKAALAQGGTPVVVSHGLMIRVLLSELLGAGGPLCWGSGPYDHPAAAWSELSGQGGRWTAVRLRATAPVPQI</sequence>
<dbReference type="InterPro" id="IPR013078">
    <property type="entry name" value="His_Pase_superF_clade-1"/>
</dbReference>
<protein>
    <submittedName>
        <fullName evidence="1">Histidine phosphatase family protein</fullName>
    </submittedName>
</protein>
<dbReference type="Gene3D" id="3.40.50.1240">
    <property type="entry name" value="Phosphoglycerate mutase-like"/>
    <property type="match status" value="1"/>
</dbReference>
<reference evidence="1" key="1">
    <citation type="submission" date="2024-06" db="EMBL/GenBank/DDBJ databases">
        <title>Draft Genome Sequence of Deinococcus sonorensis Type Strain KR-87, a Biofilm Producing Representative of the Genus Deinococcus.</title>
        <authorList>
            <person name="Boren L.S."/>
            <person name="Grosso R.A."/>
            <person name="Hugenberg-Cox A.N."/>
            <person name="Hill J.T.E."/>
            <person name="Albert C.M."/>
            <person name="Tuohy J.M."/>
        </authorList>
    </citation>
    <scope>NUCLEOTIDE SEQUENCE</scope>
    <source>
        <strain evidence="1">KR-87</strain>
    </source>
</reference>
<dbReference type="GO" id="GO:0016791">
    <property type="term" value="F:phosphatase activity"/>
    <property type="evidence" value="ECO:0007669"/>
    <property type="project" value="TreeGrafter"/>
</dbReference>
<dbReference type="KEGG" id="dsc:ABOD76_15445"/>
<dbReference type="EMBL" id="CP158299">
    <property type="protein sequence ID" value="XBV84823.1"/>
    <property type="molecule type" value="Genomic_DNA"/>
</dbReference>
<evidence type="ECO:0000313" key="1">
    <source>
        <dbReference type="EMBL" id="XBV84823.1"/>
    </source>
</evidence>
<dbReference type="SUPFAM" id="SSF53254">
    <property type="entry name" value="Phosphoglycerate mutase-like"/>
    <property type="match status" value="1"/>
</dbReference>